<gene>
    <name evidence="2" type="ORF">HDK90DRAFT_556601</name>
</gene>
<name>A0ABR1YIL0_9PEZI</name>
<keyword evidence="3" id="KW-1185">Reference proteome</keyword>
<comment type="caution">
    <text evidence="2">The sequence shown here is derived from an EMBL/GenBank/DDBJ whole genome shotgun (WGS) entry which is preliminary data.</text>
</comment>
<feature type="compositionally biased region" description="Basic and acidic residues" evidence="1">
    <location>
        <begin position="205"/>
        <end position="217"/>
    </location>
</feature>
<protein>
    <submittedName>
        <fullName evidence="2">Uncharacterized protein</fullName>
    </submittedName>
</protein>
<reference evidence="2 3" key="1">
    <citation type="submission" date="2024-04" db="EMBL/GenBank/DDBJ databases">
        <title>Phyllosticta paracitricarpa is synonymous to the EU quarantine fungus P. citricarpa based on phylogenomic analyses.</title>
        <authorList>
            <consortium name="Lawrence Berkeley National Laboratory"/>
            <person name="Van Ingen-Buijs V.A."/>
            <person name="Van Westerhoven A.C."/>
            <person name="Haridas S."/>
            <person name="Skiadas P."/>
            <person name="Martin F."/>
            <person name="Groenewald J.Z."/>
            <person name="Crous P.W."/>
            <person name="Seidl M.F."/>
        </authorList>
    </citation>
    <scope>NUCLEOTIDE SEQUENCE [LARGE SCALE GENOMIC DNA]</scope>
    <source>
        <strain evidence="2 3">CBS 123374</strain>
    </source>
</reference>
<feature type="region of interest" description="Disordered" evidence="1">
    <location>
        <begin position="197"/>
        <end position="239"/>
    </location>
</feature>
<organism evidence="2 3">
    <name type="scientific">Phyllosticta capitalensis</name>
    <dbReference type="NCBI Taxonomy" id="121624"/>
    <lineage>
        <taxon>Eukaryota</taxon>
        <taxon>Fungi</taxon>
        <taxon>Dikarya</taxon>
        <taxon>Ascomycota</taxon>
        <taxon>Pezizomycotina</taxon>
        <taxon>Dothideomycetes</taxon>
        <taxon>Dothideomycetes incertae sedis</taxon>
        <taxon>Botryosphaeriales</taxon>
        <taxon>Phyllostictaceae</taxon>
        <taxon>Phyllosticta</taxon>
    </lineage>
</organism>
<sequence length="239" mass="27988">MGHAESIDERTKVVYCRTTKRFVCAEDKATKRRAWYFKISRQTAPSSAIFDCMVGGKSSPQHLKDTTFVEYFGYLNELSRDTVNWHTRACPDLSRLWDELFLDAKDPEPPKDDKDDAEDQKTMQEEECRADPLEFLRHSKGDVPDHVLPIIRAEFEAIWELELPMKELEAICLQMRAFKTSEYENTRLFWTWCQGSRTRTKKREKKVDKKDERKPENSLKPTPANRAGKRIIPRNPKAS</sequence>
<evidence type="ECO:0000256" key="1">
    <source>
        <dbReference type="SAM" id="MobiDB-lite"/>
    </source>
</evidence>
<dbReference type="Proteomes" id="UP001492380">
    <property type="component" value="Unassembled WGS sequence"/>
</dbReference>
<dbReference type="EMBL" id="JBBWRZ010000008">
    <property type="protein sequence ID" value="KAK8230745.1"/>
    <property type="molecule type" value="Genomic_DNA"/>
</dbReference>
<feature type="region of interest" description="Disordered" evidence="1">
    <location>
        <begin position="104"/>
        <end position="126"/>
    </location>
</feature>
<proteinExistence type="predicted"/>
<accession>A0ABR1YIL0</accession>
<evidence type="ECO:0000313" key="2">
    <source>
        <dbReference type="EMBL" id="KAK8230745.1"/>
    </source>
</evidence>
<evidence type="ECO:0000313" key="3">
    <source>
        <dbReference type="Proteomes" id="UP001492380"/>
    </source>
</evidence>